<gene>
    <name evidence="2" type="ORF">NCTC13652_01699</name>
</gene>
<protein>
    <submittedName>
        <fullName evidence="2">Uncharacterized protein</fullName>
    </submittedName>
</protein>
<dbReference type="STRING" id="1122997.GCA_000425285_00067"/>
<evidence type="ECO:0000313" key="2">
    <source>
        <dbReference type="EMBL" id="VEI03493.1"/>
    </source>
</evidence>
<organism evidence="2 3">
    <name type="scientific">Acidipropionibacterium jensenii</name>
    <dbReference type="NCBI Taxonomy" id="1749"/>
    <lineage>
        <taxon>Bacteria</taxon>
        <taxon>Bacillati</taxon>
        <taxon>Actinomycetota</taxon>
        <taxon>Actinomycetes</taxon>
        <taxon>Propionibacteriales</taxon>
        <taxon>Propionibacteriaceae</taxon>
        <taxon>Acidipropionibacterium</taxon>
    </lineage>
</organism>
<evidence type="ECO:0000256" key="1">
    <source>
        <dbReference type="SAM" id="MobiDB-lite"/>
    </source>
</evidence>
<keyword evidence="3" id="KW-1185">Reference proteome</keyword>
<feature type="region of interest" description="Disordered" evidence="1">
    <location>
        <begin position="1"/>
        <end position="61"/>
    </location>
</feature>
<dbReference type="Proteomes" id="UP000277858">
    <property type="component" value="Chromosome"/>
</dbReference>
<evidence type="ECO:0000313" key="3">
    <source>
        <dbReference type="Proteomes" id="UP000277858"/>
    </source>
</evidence>
<sequence length="163" mass="17202">MDKTTDEQNETAETEAPGIAPEPSVEGPGIDQEPEPGETPADDSGAAESHQEAEPEMFPADVVHKLRDEAARYRTRAKDRDDLALELFTAKVAATGRLADPTDLPYDEGLLNDSAALDQAIGELLHAKPHLASRVPHGSVGQGPRSGDAGAVDLASMLRARAS</sequence>
<accession>A0A3S4V7A9</accession>
<name>A0A3S4V7A9_9ACTN</name>
<proteinExistence type="predicted"/>
<dbReference type="EMBL" id="LR134473">
    <property type="protein sequence ID" value="VEI03493.1"/>
    <property type="molecule type" value="Genomic_DNA"/>
</dbReference>
<reference evidence="2 3" key="1">
    <citation type="submission" date="2018-12" db="EMBL/GenBank/DDBJ databases">
        <authorList>
            <consortium name="Pathogen Informatics"/>
        </authorList>
    </citation>
    <scope>NUCLEOTIDE SEQUENCE [LARGE SCALE GENOMIC DNA]</scope>
    <source>
        <strain evidence="2 3">NCTC13652</strain>
    </source>
</reference>
<dbReference type="AlphaFoldDB" id="A0A3S4V7A9"/>